<dbReference type="Proteomes" id="UP000292855">
    <property type="component" value="Unassembled WGS sequence"/>
</dbReference>
<sequence>MKKLAIYTLMVALFGGVSSCENPLKDFNLQISTEVIENYVTLRVVDADGANVSGVSVALVSGDTEDIYNMNGYKDFKLTDNLITLGVDPARTATANNPIRFRVQFSAPGYTTQTVPVAITDASAGIQTVVLIKPTEVPDGAEEVVENVDLNPDGSTAAETTVALPSATGTGDMTLTIPSGTQFRDANGTVITGTNVQIVVTSIDANNEDAVVLLPGGDLRADQVVLDGGATASGTFSPAAVADIRMLVNGVQVRQFSHPLVVSMPVPASYVSPITGQPLAAGTVFQVFSNSGDGVWRFEQNSTVTGSASTGYRVSFAIDHLTFYMAGEFAEACSSARVINLSGDWMTNGTTAAVRVEAVWGGKVIASGQYSINASNNSISLTNVPVTGVKIVVRKEDGNILAESDLAACGQTTAIQLPNPSDATSTTSTLQLYVRCPGQTSVITLLPTFQLFYREVGTTEFKYLGSVSNGYLRTTSLKTDGTKYDFKAIWNERVKIVNDHTVTEDNTATVGTAQGDILGDHVPLTNLAILTEECNKL</sequence>
<name>A0A4Q6XGF3_9SPHI</name>
<organism evidence="1 2">
    <name type="scientific">Sphingobacterium corticibacterium</name>
    <dbReference type="NCBI Taxonomy" id="2484746"/>
    <lineage>
        <taxon>Bacteria</taxon>
        <taxon>Pseudomonadati</taxon>
        <taxon>Bacteroidota</taxon>
        <taxon>Sphingobacteriia</taxon>
        <taxon>Sphingobacteriales</taxon>
        <taxon>Sphingobacteriaceae</taxon>
        <taxon>Sphingobacterium</taxon>
    </lineage>
</organism>
<keyword evidence="2" id="KW-1185">Reference proteome</keyword>
<dbReference type="EMBL" id="SGIT01000003">
    <property type="protein sequence ID" value="RZF58951.1"/>
    <property type="molecule type" value="Genomic_DNA"/>
</dbReference>
<dbReference type="PROSITE" id="PS51257">
    <property type="entry name" value="PROKAR_LIPOPROTEIN"/>
    <property type="match status" value="1"/>
</dbReference>
<protein>
    <submittedName>
        <fullName evidence="1">Uncharacterized protein</fullName>
    </submittedName>
</protein>
<comment type="caution">
    <text evidence="1">The sequence shown here is derived from an EMBL/GenBank/DDBJ whole genome shotgun (WGS) entry which is preliminary data.</text>
</comment>
<accession>A0A4Q6XGF3</accession>
<proteinExistence type="predicted"/>
<evidence type="ECO:0000313" key="2">
    <source>
        <dbReference type="Proteomes" id="UP000292855"/>
    </source>
</evidence>
<dbReference type="AlphaFoldDB" id="A0A4Q6XGF3"/>
<evidence type="ECO:0000313" key="1">
    <source>
        <dbReference type="EMBL" id="RZF58951.1"/>
    </source>
</evidence>
<gene>
    <name evidence="1" type="ORF">EWE74_16665</name>
</gene>
<reference evidence="1 2" key="1">
    <citation type="submission" date="2019-02" db="EMBL/GenBank/DDBJ databases">
        <authorList>
            <person name="Li Y."/>
        </authorList>
    </citation>
    <scope>NUCLEOTIDE SEQUENCE [LARGE SCALE GENOMIC DNA]</scope>
    <source>
        <strain evidence="1 2">30C10-4-7</strain>
    </source>
</reference>